<dbReference type="EMBL" id="CAFBMK010000121">
    <property type="protein sequence ID" value="CAB4924039.1"/>
    <property type="molecule type" value="Genomic_DNA"/>
</dbReference>
<dbReference type="InterPro" id="IPR002347">
    <property type="entry name" value="SDR_fam"/>
</dbReference>
<dbReference type="PANTHER" id="PTHR42760">
    <property type="entry name" value="SHORT-CHAIN DEHYDROGENASES/REDUCTASES FAMILY MEMBER"/>
    <property type="match status" value="1"/>
</dbReference>
<dbReference type="Pfam" id="PF13561">
    <property type="entry name" value="adh_short_C2"/>
    <property type="match status" value="1"/>
</dbReference>
<dbReference type="CDD" id="cd05233">
    <property type="entry name" value="SDR_c"/>
    <property type="match status" value="1"/>
</dbReference>
<evidence type="ECO:0000256" key="1">
    <source>
        <dbReference type="ARBA" id="ARBA00006484"/>
    </source>
</evidence>
<dbReference type="Gene3D" id="3.40.50.720">
    <property type="entry name" value="NAD(P)-binding Rossmann-like Domain"/>
    <property type="match status" value="1"/>
</dbReference>
<evidence type="ECO:0000259" key="3">
    <source>
        <dbReference type="SMART" id="SM00822"/>
    </source>
</evidence>
<dbReference type="FunFam" id="3.40.50.720:FF:000084">
    <property type="entry name" value="Short-chain dehydrogenase reductase"/>
    <property type="match status" value="1"/>
</dbReference>
<organism evidence="4">
    <name type="scientific">freshwater metagenome</name>
    <dbReference type="NCBI Taxonomy" id="449393"/>
    <lineage>
        <taxon>unclassified sequences</taxon>
        <taxon>metagenomes</taxon>
        <taxon>ecological metagenomes</taxon>
    </lineage>
</organism>
<gene>
    <name evidence="4" type="ORF">UFOPK3564_02003</name>
</gene>
<accession>A0A6J7HZV8</accession>
<dbReference type="PRINTS" id="PR00081">
    <property type="entry name" value="GDHRDH"/>
</dbReference>
<name>A0A6J7HZV8_9ZZZZ</name>
<dbReference type="SUPFAM" id="SSF51735">
    <property type="entry name" value="NAD(P)-binding Rossmann-fold domains"/>
    <property type="match status" value="1"/>
</dbReference>
<dbReference type="GO" id="GO:0016616">
    <property type="term" value="F:oxidoreductase activity, acting on the CH-OH group of donors, NAD or NADP as acceptor"/>
    <property type="evidence" value="ECO:0007669"/>
    <property type="project" value="UniProtKB-ARBA"/>
</dbReference>
<dbReference type="SMART" id="SM00822">
    <property type="entry name" value="PKS_KR"/>
    <property type="match status" value="1"/>
</dbReference>
<sequence length="264" mass="26479">MDLGLAGHAIVVTGATSGIGRAAALALAGEGARLLLVARGEEGLARTEAELPGGPHATLSADAADPASGAAIVAACREAHGRLDALVIAAGTSRDAPPHELTPEDWDLQWRINVLGPHALLLAAADELAAAPGGGRAVLVSSSSGKRPSASNMAYSVGKSAQLSLSRAWAQELAPRGVRVNAVTPGPIDSEMWLQPGGLAEQVAERRGTTKDEALAGARGRVPLGRFGTPEEIADVLVLLASPRAGFAVGGAWSADGGAVATIV</sequence>
<evidence type="ECO:0000313" key="4">
    <source>
        <dbReference type="EMBL" id="CAB4924039.1"/>
    </source>
</evidence>
<comment type="similarity">
    <text evidence="1">Belongs to the short-chain dehydrogenases/reductases (SDR) family.</text>
</comment>
<dbReference type="AlphaFoldDB" id="A0A6J7HZV8"/>
<feature type="domain" description="Ketoreductase" evidence="3">
    <location>
        <begin position="8"/>
        <end position="186"/>
    </location>
</feature>
<dbReference type="InterPro" id="IPR057326">
    <property type="entry name" value="KR_dom"/>
</dbReference>
<proteinExistence type="inferred from homology"/>
<dbReference type="InterPro" id="IPR036291">
    <property type="entry name" value="NAD(P)-bd_dom_sf"/>
</dbReference>
<reference evidence="4" key="1">
    <citation type="submission" date="2020-05" db="EMBL/GenBank/DDBJ databases">
        <authorList>
            <person name="Chiriac C."/>
            <person name="Salcher M."/>
            <person name="Ghai R."/>
            <person name="Kavagutti S V."/>
        </authorList>
    </citation>
    <scope>NUCLEOTIDE SEQUENCE</scope>
</reference>
<protein>
    <submittedName>
        <fullName evidence="4">Unannotated protein</fullName>
    </submittedName>
</protein>
<dbReference type="PANTHER" id="PTHR42760:SF133">
    <property type="entry name" value="3-OXOACYL-[ACYL-CARRIER-PROTEIN] REDUCTASE"/>
    <property type="match status" value="1"/>
</dbReference>
<evidence type="ECO:0000256" key="2">
    <source>
        <dbReference type="ARBA" id="ARBA00023002"/>
    </source>
</evidence>
<keyword evidence="2" id="KW-0560">Oxidoreductase</keyword>